<name>A0A419R1N2_9SPHN</name>
<keyword evidence="1" id="KW-0812">Transmembrane</keyword>
<feature type="transmembrane region" description="Helical" evidence="1">
    <location>
        <begin position="222"/>
        <end position="238"/>
    </location>
</feature>
<evidence type="ECO:0000256" key="1">
    <source>
        <dbReference type="SAM" id="Phobius"/>
    </source>
</evidence>
<keyword evidence="3" id="KW-1185">Reference proteome</keyword>
<feature type="transmembrane region" description="Helical" evidence="1">
    <location>
        <begin position="70"/>
        <end position="92"/>
    </location>
</feature>
<reference evidence="2 3" key="1">
    <citation type="submission" date="2018-09" db="EMBL/GenBank/DDBJ databases">
        <title>Altererythrobacter sp.Ery1 and Ery12, the genome sequencing of novel strains in genus Alterythrobacter.</title>
        <authorList>
            <person name="Cheng H."/>
            <person name="Wu Y.-H."/>
            <person name="Fang C."/>
            <person name="Xu X.-W."/>
        </authorList>
    </citation>
    <scope>NUCLEOTIDE SEQUENCE [LARGE SCALE GENOMIC DNA]</scope>
    <source>
        <strain evidence="2 3">Ery12</strain>
    </source>
</reference>
<feature type="transmembrane region" description="Helical" evidence="1">
    <location>
        <begin position="412"/>
        <end position="434"/>
    </location>
</feature>
<feature type="transmembrane region" description="Helical" evidence="1">
    <location>
        <begin position="116"/>
        <end position="134"/>
    </location>
</feature>
<keyword evidence="1" id="KW-1133">Transmembrane helix</keyword>
<evidence type="ECO:0008006" key="4">
    <source>
        <dbReference type="Google" id="ProtNLM"/>
    </source>
</evidence>
<feature type="transmembrane region" description="Helical" evidence="1">
    <location>
        <begin position="250"/>
        <end position="269"/>
    </location>
</feature>
<dbReference type="Proteomes" id="UP000284322">
    <property type="component" value="Unassembled WGS sequence"/>
</dbReference>
<protein>
    <recommendedName>
        <fullName evidence="4">Oligosaccharide repeat unit polymerase</fullName>
    </recommendedName>
</protein>
<comment type="caution">
    <text evidence="2">The sequence shown here is derived from an EMBL/GenBank/DDBJ whole genome shotgun (WGS) entry which is preliminary data.</text>
</comment>
<dbReference type="AlphaFoldDB" id="A0A419R1N2"/>
<sequence>MARMIDIVGYAAALLSYTVLILALRYARFPTISPATFLVAVYLLQYGPHTLIRSLRDLSAGVSDAVEMRYVLAVTLASYCIALAMLAVRAAYPSAIAPEIAIRGASAPLLFRNRQAAIWLIAISAMFCMAFLAVELAGPPRLKGIVDYLRGTSPHSYTALRRQLFSDAPIELLMNYTRQTVSIVLLLLNVVVATRYRSLRIAATIMAVAVFVFTMVQLNKFPLIYTLFAVGMVLFAYSRGRLSLTSKERAAAALVVVAAMGLIFVLYLVQYRAALADGLLARGDLVKLVFYRAAFAQADALRLWFSEFPARTPFLGIRNYGLLAELLGQKYFNVTSFIPRTYFGADTTYQVGFIGSGYAGFGWTGIAVFALMAGGIASFATVATSRIAWADLRLVLTIALSMNMYFFCSREFSTALLSGGILPLLAVAWWLAAIGRRGAGGQR</sequence>
<feature type="transmembrane region" description="Helical" evidence="1">
    <location>
        <begin position="7"/>
        <end position="26"/>
    </location>
</feature>
<proteinExistence type="predicted"/>
<gene>
    <name evidence="2" type="ORF">D6858_07830</name>
</gene>
<organism evidence="2 3">
    <name type="scientific">Tsuneonella suprasediminis</name>
    <dbReference type="NCBI Taxonomy" id="2306996"/>
    <lineage>
        <taxon>Bacteria</taxon>
        <taxon>Pseudomonadati</taxon>
        <taxon>Pseudomonadota</taxon>
        <taxon>Alphaproteobacteria</taxon>
        <taxon>Sphingomonadales</taxon>
        <taxon>Erythrobacteraceae</taxon>
        <taxon>Tsuneonella</taxon>
    </lineage>
</organism>
<feature type="transmembrane region" description="Helical" evidence="1">
    <location>
        <begin position="358"/>
        <end position="380"/>
    </location>
</feature>
<feature type="transmembrane region" description="Helical" evidence="1">
    <location>
        <begin position="199"/>
        <end position="216"/>
    </location>
</feature>
<evidence type="ECO:0000313" key="3">
    <source>
        <dbReference type="Proteomes" id="UP000284322"/>
    </source>
</evidence>
<evidence type="ECO:0000313" key="2">
    <source>
        <dbReference type="EMBL" id="RJX67867.1"/>
    </source>
</evidence>
<accession>A0A419R1N2</accession>
<keyword evidence="1" id="KW-0472">Membrane</keyword>
<dbReference type="EMBL" id="RAHJ01000018">
    <property type="protein sequence ID" value="RJX67867.1"/>
    <property type="molecule type" value="Genomic_DNA"/>
</dbReference>